<evidence type="ECO:0000256" key="1">
    <source>
        <dbReference type="SAM" id="MobiDB-lite"/>
    </source>
</evidence>
<accession>A0AAV3YIQ1</accession>
<organism evidence="3 4">
    <name type="scientific">Plakobranchus ocellatus</name>
    <dbReference type="NCBI Taxonomy" id="259542"/>
    <lineage>
        <taxon>Eukaryota</taxon>
        <taxon>Metazoa</taxon>
        <taxon>Spiralia</taxon>
        <taxon>Lophotrochozoa</taxon>
        <taxon>Mollusca</taxon>
        <taxon>Gastropoda</taxon>
        <taxon>Heterobranchia</taxon>
        <taxon>Euthyneura</taxon>
        <taxon>Panpulmonata</taxon>
        <taxon>Sacoglossa</taxon>
        <taxon>Placobranchoidea</taxon>
        <taxon>Plakobranchidae</taxon>
        <taxon>Plakobranchus</taxon>
    </lineage>
</organism>
<reference evidence="3 4" key="1">
    <citation type="journal article" date="2021" name="Elife">
        <title>Chloroplast acquisition without the gene transfer in kleptoplastic sea slugs, Plakobranchus ocellatus.</title>
        <authorList>
            <person name="Maeda T."/>
            <person name="Takahashi S."/>
            <person name="Yoshida T."/>
            <person name="Shimamura S."/>
            <person name="Takaki Y."/>
            <person name="Nagai Y."/>
            <person name="Toyoda A."/>
            <person name="Suzuki Y."/>
            <person name="Arimoto A."/>
            <person name="Ishii H."/>
            <person name="Satoh N."/>
            <person name="Nishiyama T."/>
            <person name="Hasebe M."/>
            <person name="Maruyama T."/>
            <person name="Minagawa J."/>
            <person name="Obokata J."/>
            <person name="Shigenobu S."/>
        </authorList>
    </citation>
    <scope>NUCLEOTIDE SEQUENCE [LARGE SCALE GENOMIC DNA]</scope>
</reference>
<keyword evidence="4" id="KW-1185">Reference proteome</keyword>
<keyword evidence="2" id="KW-0812">Transmembrane</keyword>
<evidence type="ECO:0000313" key="3">
    <source>
        <dbReference type="EMBL" id="GFN81908.1"/>
    </source>
</evidence>
<dbReference type="AlphaFoldDB" id="A0AAV3YIQ1"/>
<gene>
    <name evidence="3" type="ORF">PoB_000841400</name>
</gene>
<name>A0AAV3YIQ1_9GAST</name>
<dbReference type="Gene3D" id="1.20.140.150">
    <property type="match status" value="1"/>
</dbReference>
<dbReference type="Proteomes" id="UP000735302">
    <property type="component" value="Unassembled WGS sequence"/>
</dbReference>
<dbReference type="EMBL" id="BLXT01000975">
    <property type="protein sequence ID" value="GFN81908.1"/>
    <property type="molecule type" value="Genomic_DNA"/>
</dbReference>
<sequence>MTSHNSSTRSAHTSPSHANSPHSTSSSSSTRKHSSRRKASATGGSSRRGRAMPQRLQRSRSTRAMKWLEPRLLLITTGVTMFGALLQIVAISTDSWLVMEARTDAGHYRNATGHYVTEAYTGLWRLCRVELERKRDTAGQIVETTREAF</sequence>
<feature type="compositionally biased region" description="Low complexity" evidence="1">
    <location>
        <begin position="10"/>
        <end position="29"/>
    </location>
</feature>
<evidence type="ECO:0000256" key="2">
    <source>
        <dbReference type="SAM" id="Phobius"/>
    </source>
</evidence>
<evidence type="ECO:0000313" key="4">
    <source>
        <dbReference type="Proteomes" id="UP000735302"/>
    </source>
</evidence>
<keyword evidence="2" id="KW-1133">Transmembrane helix</keyword>
<protein>
    <submittedName>
        <fullName evidence="3">Uncharacterized protein</fullName>
    </submittedName>
</protein>
<feature type="region of interest" description="Disordered" evidence="1">
    <location>
        <begin position="1"/>
        <end position="62"/>
    </location>
</feature>
<keyword evidence="2" id="KW-0472">Membrane</keyword>
<feature type="compositionally biased region" description="Basic residues" evidence="1">
    <location>
        <begin position="30"/>
        <end position="39"/>
    </location>
</feature>
<proteinExistence type="predicted"/>
<comment type="caution">
    <text evidence="3">The sequence shown here is derived from an EMBL/GenBank/DDBJ whole genome shotgun (WGS) entry which is preliminary data.</text>
</comment>
<feature type="transmembrane region" description="Helical" evidence="2">
    <location>
        <begin position="72"/>
        <end position="91"/>
    </location>
</feature>